<dbReference type="EMBL" id="VUJU01005402">
    <property type="protein sequence ID" value="KAF0751339.1"/>
    <property type="molecule type" value="Genomic_DNA"/>
</dbReference>
<gene>
    <name evidence="1" type="ORF">FWK35_00017806</name>
</gene>
<accession>A0A6G0Y927</accession>
<proteinExistence type="predicted"/>
<evidence type="ECO:0000313" key="1">
    <source>
        <dbReference type="EMBL" id="KAF0751339.1"/>
    </source>
</evidence>
<reference evidence="1 2" key="1">
    <citation type="submission" date="2019-08" db="EMBL/GenBank/DDBJ databases">
        <title>Whole genome of Aphis craccivora.</title>
        <authorList>
            <person name="Voronova N.V."/>
            <person name="Shulinski R.S."/>
            <person name="Bandarenka Y.V."/>
            <person name="Zhorov D.G."/>
            <person name="Warner D."/>
        </authorList>
    </citation>
    <scope>NUCLEOTIDE SEQUENCE [LARGE SCALE GENOMIC DNA]</scope>
    <source>
        <strain evidence="1">180601</strain>
        <tissue evidence="1">Whole Body</tissue>
    </source>
</reference>
<dbReference type="AlphaFoldDB" id="A0A6G0Y927"/>
<name>A0A6G0Y927_APHCR</name>
<protein>
    <submittedName>
        <fullName evidence="1">Uncharacterized protein</fullName>
    </submittedName>
</protein>
<evidence type="ECO:0000313" key="2">
    <source>
        <dbReference type="Proteomes" id="UP000478052"/>
    </source>
</evidence>
<comment type="caution">
    <text evidence="1">The sequence shown here is derived from an EMBL/GenBank/DDBJ whole genome shotgun (WGS) entry which is preliminary data.</text>
</comment>
<keyword evidence="2" id="KW-1185">Reference proteome</keyword>
<dbReference type="Proteomes" id="UP000478052">
    <property type="component" value="Unassembled WGS sequence"/>
</dbReference>
<sequence>MRVGDSKPRGLNTLAISDSTVRFVELSFDGCTLNENVSATGSHFRPRTLRSECSLLARRTDGDMARSSLATVSRSWLVLLAHFRRTASIELAPVRMSSTKVSCNSTDAAIGQLPPLTVANSRMVRSAWKGAADVPRVRIFK</sequence>
<organism evidence="1 2">
    <name type="scientific">Aphis craccivora</name>
    <name type="common">Cowpea aphid</name>
    <dbReference type="NCBI Taxonomy" id="307492"/>
    <lineage>
        <taxon>Eukaryota</taxon>
        <taxon>Metazoa</taxon>
        <taxon>Ecdysozoa</taxon>
        <taxon>Arthropoda</taxon>
        <taxon>Hexapoda</taxon>
        <taxon>Insecta</taxon>
        <taxon>Pterygota</taxon>
        <taxon>Neoptera</taxon>
        <taxon>Paraneoptera</taxon>
        <taxon>Hemiptera</taxon>
        <taxon>Sternorrhyncha</taxon>
        <taxon>Aphidomorpha</taxon>
        <taxon>Aphidoidea</taxon>
        <taxon>Aphididae</taxon>
        <taxon>Aphidini</taxon>
        <taxon>Aphis</taxon>
        <taxon>Aphis</taxon>
    </lineage>
</organism>